<dbReference type="SUPFAM" id="SSF56935">
    <property type="entry name" value="Porins"/>
    <property type="match status" value="1"/>
</dbReference>
<gene>
    <name evidence="2" type="ordered locus">Slin_0150</name>
</gene>
<dbReference type="STRING" id="504472.Slin_0150"/>
<reference evidence="2 3" key="1">
    <citation type="journal article" date="2010" name="Stand. Genomic Sci.">
        <title>Complete genome sequence of Spirosoma linguale type strain (1).</title>
        <authorList>
            <person name="Lail K."/>
            <person name="Sikorski J."/>
            <person name="Saunders E."/>
            <person name="Lapidus A."/>
            <person name="Glavina Del Rio T."/>
            <person name="Copeland A."/>
            <person name="Tice H."/>
            <person name="Cheng J.-F."/>
            <person name="Lucas S."/>
            <person name="Nolan M."/>
            <person name="Bruce D."/>
            <person name="Goodwin L."/>
            <person name="Pitluck S."/>
            <person name="Ivanova N."/>
            <person name="Mavromatis K."/>
            <person name="Ovchinnikova G."/>
            <person name="Pati A."/>
            <person name="Chen A."/>
            <person name="Palaniappan K."/>
            <person name="Land M."/>
            <person name="Hauser L."/>
            <person name="Chang Y.-J."/>
            <person name="Jeffries C.D."/>
            <person name="Chain P."/>
            <person name="Brettin T."/>
            <person name="Detter J.C."/>
            <person name="Schuetze A."/>
            <person name="Rohde M."/>
            <person name="Tindall B.J."/>
            <person name="Goeker M."/>
            <person name="Bristow J."/>
            <person name="Eisen J.A."/>
            <person name="Markowitz V."/>
            <person name="Hugenholtz P."/>
            <person name="Kyrpides N.C."/>
            <person name="Klenk H.-P."/>
            <person name="Chen F."/>
        </authorList>
    </citation>
    <scope>NUCLEOTIDE SEQUENCE [LARGE SCALE GENOMIC DNA]</scope>
    <source>
        <strain evidence="3">ATCC 33905 / DSM 74 / LMG 10896 / Claus 1</strain>
    </source>
</reference>
<evidence type="ECO:0000313" key="3">
    <source>
        <dbReference type="Proteomes" id="UP000002028"/>
    </source>
</evidence>
<dbReference type="EMBL" id="CP001769">
    <property type="protein sequence ID" value="ADB36216.1"/>
    <property type="molecule type" value="Genomic_DNA"/>
</dbReference>
<dbReference type="InterPro" id="IPR008969">
    <property type="entry name" value="CarboxyPept-like_regulatory"/>
</dbReference>
<dbReference type="InterPro" id="IPR037066">
    <property type="entry name" value="Plug_dom_sf"/>
</dbReference>
<keyword evidence="1" id="KW-0732">Signal</keyword>
<evidence type="ECO:0000313" key="2">
    <source>
        <dbReference type="EMBL" id="ADB36216.1"/>
    </source>
</evidence>
<evidence type="ECO:0000256" key="1">
    <source>
        <dbReference type="SAM" id="SignalP"/>
    </source>
</evidence>
<dbReference type="Pfam" id="PF13715">
    <property type="entry name" value="CarbopepD_reg_2"/>
    <property type="match status" value="1"/>
</dbReference>
<dbReference type="Gene3D" id="2.170.130.10">
    <property type="entry name" value="TonB-dependent receptor, plug domain"/>
    <property type="match status" value="1"/>
</dbReference>
<name>D2QCA5_SPILD</name>
<sequence length="822" mass="91532">MKLPLLFVAFLLPFYCHAQLTQTLRGRVVDNESKYPLVGATIQIVDQSLGNVSDTAGAYRIPKVPVGRRTVRVTLVGYKDVLLNNIIIDAGRETILDVELEESVQQLSSVTVRAQRTGEARNDMAVVSARQFTVDEADRYAGSRGEPARMASNFAGVQGADDSRNDIVIRGNSPQGVLWRLEGVSIPNPNHFAIAGTSGGPVSIINNRYLANSDFFTGAFPAEFGNTVAGVFDLKLRNGNNEKHERTVQFGFLGTEAMVEGPLSRKSSGKSMSGASYMASFRYANLGLFNKIGLDIGTQAVPSYQDGFFRLNFPLTTRSGAPAGSIALWALGGTSTVDILVSQQKADDRNIFGQNDRDQYYTSRMGVAGLTYTRPVSKQTFWKTTLAVSGNVQDANHDYLFLRKDGGGNPIVQNSRFVVDSLRPILDYRFKEVRYTLSSFVNHKTGTRSTLKVGLNTDVYNFSAFDSVRTFEPPTSTRFTGWQTRWDANETFALLQPYASYRTRLTSNLTLTAGLNALFLTLNAKSSSPVEPRLGLSYDLPNRQKLSVAIGLHSQMQPTYTYFYKTPNLASSAYPAPLVEENRAVGLTKSWHYVASYNRLLGQNMRLLLETYYQRLFNVPVERVASSFSMLNTGAAFSRIFPGALVNTGVGQNYGVELTLEKFFSDNYYFLVTGSLFDAKYKGSDNVWRNTDFNGRYAFNALFAKEIPFKRSSLNVGAKFTATGGRWYGPVDEAASRRNQEIVFASATRNSLQFAPYRRFDIKIDYKINRQRLTHTIAVDFVNVLGIKNLLSLSYAPQPDGTFVKQEYQLGFLPVFYYRVNF</sequence>
<feature type="signal peptide" evidence="1">
    <location>
        <begin position="1"/>
        <end position="18"/>
    </location>
</feature>
<dbReference type="Proteomes" id="UP000002028">
    <property type="component" value="Chromosome"/>
</dbReference>
<evidence type="ECO:0008006" key="4">
    <source>
        <dbReference type="Google" id="ProtNLM"/>
    </source>
</evidence>
<protein>
    <recommendedName>
        <fullName evidence="4">TonB-dependent receptor</fullName>
    </recommendedName>
</protein>
<dbReference type="Gene3D" id="2.60.40.1120">
    <property type="entry name" value="Carboxypeptidase-like, regulatory domain"/>
    <property type="match status" value="1"/>
</dbReference>
<dbReference type="eggNOG" id="COG1629">
    <property type="taxonomic scope" value="Bacteria"/>
</dbReference>
<dbReference type="AlphaFoldDB" id="D2QCA5"/>
<keyword evidence="3" id="KW-1185">Reference proteome</keyword>
<organism evidence="2 3">
    <name type="scientific">Spirosoma linguale (strain ATCC 33905 / DSM 74 / LMG 10896 / Claus 1)</name>
    <dbReference type="NCBI Taxonomy" id="504472"/>
    <lineage>
        <taxon>Bacteria</taxon>
        <taxon>Pseudomonadati</taxon>
        <taxon>Bacteroidota</taxon>
        <taxon>Cytophagia</taxon>
        <taxon>Cytophagales</taxon>
        <taxon>Cytophagaceae</taxon>
        <taxon>Spirosoma</taxon>
    </lineage>
</organism>
<dbReference type="KEGG" id="sli:Slin_0150"/>
<proteinExistence type="predicted"/>
<dbReference type="SUPFAM" id="SSF49464">
    <property type="entry name" value="Carboxypeptidase regulatory domain-like"/>
    <property type="match status" value="1"/>
</dbReference>
<dbReference type="HOGENOM" id="CLU_016599_1_2_10"/>
<feature type="chain" id="PRO_5003033704" description="TonB-dependent receptor" evidence="1">
    <location>
        <begin position="19"/>
        <end position="822"/>
    </location>
</feature>
<dbReference type="RefSeq" id="WP_012924768.1">
    <property type="nucleotide sequence ID" value="NC_013730.1"/>
</dbReference>
<accession>D2QCA5</accession>